<feature type="compositionally biased region" description="Low complexity" evidence="1">
    <location>
        <begin position="106"/>
        <end position="124"/>
    </location>
</feature>
<sequence>MSSLRMFVMQRMLSTIWMAPDSTDENWRYSTPKETERTWSQFSIAQPTSPSRALLSLPEPQRPSLLTIPEPLQPLEEEALKILLEVSVANSTQKKGASLPIPPVPSSSSSSSSQGQSEEPQSSL</sequence>
<gene>
    <name evidence="2" type="ORF">GBAR_LOCUS18706</name>
</gene>
<keyword evidence="3" id="KW-1185">Reference proteome</keyword>
<reference evidence="2" key="1">
    <citation type="submission" date="2023-03" db="EMBL/GenBank/DDBJ databases">
        <authorList>
            <person name="Steffen K."/>
            <person name="Cardenas P."/>
        </authorList>
    </citation>
    <scope>NUCLEOTIDE SEQUENCE</scope>
</reference>
<dbReference type="Proteomes" id="UP001174909">
    <property type="component" value="Unassembled WGS sequence"/>
</dbReference>
<accession>A0AA35SPZ9</accession>
<protein>
    <submittedName>
        <fullName evidence="2">Uncharacterized protein</fullName>
    </submittedName>
</protein>
<name>A0AA35SPZ9_GEOBA</name>
<dbReference type="EMBL" id="CASHTH010002643">
    <property type="protein sequence ID" value="CAI8033172.1"/>
    <property type="molecule type" value="Genomic_DNA"/>
</dbReference>
<proteinExistence type="predicted"/>
<dbReference type="AlphaFoldDB" id="A0AA35SPZ9"/>
<organism evidence="2 3">
    <name type="scientific">Geodia barretti</name>
    <name type="common">Barrett's horny sponge</name>
    <dbReference type="NCBI Taxonomy" id="519541"/>
    <lineage>
        <taxon>Eukaryota</taxon>
        <taxon>Metazoa</taxon>
        <taxon>Porifera</taxon>
        <taxon>Demospongiae</taxon>
        <taxon>Heteroscleromorpha</taxon>
        <taxon>Tetractinellida</taxon>
        <taxon>Astrophorina</taxon>
        <taxon>Geodiidae</taxon>
        <taxon>Geodia</taxon>
    </lineage>
</organism>
<feature type="region of interest" description="Disordered" evidence="1">
    <location>
        <begin position="92"/>
        <end position="124"/>
    </location>
</feature>
<comment type="caution">
    <text evidence="2">The sequence shown here is derived from an EMBL/GenBank/DDBJ whole genome shotgun (WGS) entry which is preliminary data.</text>
</comment>
<evidence type="ECO:0000256" key="1">
    <source>
        <dbReference type="SAM" id="MobiDB-lite"/>
    </source>
</evidence>
<evidence type="ECO:0000313" key="2">
    <source>
        <dbReference type="EMBL" id="CAI8033172.1"/>
    </source>
</evidence>
<evidence type="ECO:0000313" key="3">
    <source>
        <dbReference type="Proteomes" id="UP001174909"/>
    </source>
</evidence>